<proteinExistence type="predicted"/>
<dbReference type="PATRIC" id="fig|1234597.4.peg.4116"/>
<reference evidence="1 2" key="1">
    <citation type="journal article" date="2013" name="Gut Pathog.">
        <title>Draft genome of Ochrobactrum intermedium strain M86 isolated from non-ulcer dyspeptic individual from India.</title>
        <authorList>
            <person name="Kulkarni G."/>
            <person name="Dhotre D."/>
            <person name="Dharne M."/>
            <person name="Shetty S."/>
            <person name="Chowdhury S."/>
            <person name="Misra V."/>
            <person name="Misra S."/>
            <person name="Patole M."/>
            <person name="Shouche Y."/>
        </authorList>
    </citation>
    <scope>NUCLEOTIDE SEQUENCE [LARGE SCALE GENOMIC DNA]</scope>
    <source>
        <strain evidence="1 2">M86</strain>
    </source>
</reference>
<evidence type="ECO:0000313" key="2">
    <source>
        <dbReference type="Proteomes" id="UP000011971"/>
    </source>
</evidence>
<sequence>MTDEERVNQAMEIANEIEGLLDGKDIRAGLTAIAMVLGAASARMPSLNFESLMREIYQSAKVTFDEFERDIGHA</sequence>
<name>M5JTP8_9HYPH</name>
<organism evidence="1 2">
    <name type="scientific">Brucella intermedia M86</name>
    <dbReference type="NCBI Taxonomy" id="1234597"/>
    <lineage>
        <taxon>Bacteria</taxon>
        <taxon>Pseudomonadati</taxon>
        <taxon>Pseudomonadota</taxon>
        <taxon>Alphaproteobacteria</taxon>
        <taxon>Hyphomicrobiales</taxon>
        <taxon>Brucellaceae</taxon>
        <taxon>Brucella/Ochrobactrum group</taxon>
        <taxon>Brucella</taxon>
    </lineage>
</organism>
<gene>
    <name evidence="1" type="ORF">D584_19928</name>
</gene>
<dbReference type="Proteomes" id="UP000011971">
    <property type="component" value="Unassembled WGS sequence"/>
</dbReference>
<dbReference type="RefSeq" id="WP_006472639.1">
    <property type="nucleotide sequence ID" value="NZ_AOGE01000055.1"/>
</dbReference>
<comment type="caution">
    <text evidence="1">The sequence shown here is derived from an EMBL/GenBank/DDBJ whole genome shotgun (WGS) entry which is preliminary data.</text>
</comment>
<dbReference type="AlphaFoldDB" id="M5JTP8"/>
<accession>M5JTP8</accession>
<evidence type="ECO:0000313" key="1">
    <source>
        <dbReference type="EMBL" id="ELT47404.1"/>
    </source>
</evidence>
<dbReference type="EMBL" id="AOGE01000055">
    <property type="protein sequence ID" value="ELT47404.1"/>
    <property type="molecule type" value="Genomic_DNA"/>
</dbReference>
<protein>
    <submittedName>
        <fullName evidence="1">Uncharacterized protein</fullName>
    </submittedName>
</protein>